<dbReference type="RefSeq" id="WP_272135585.1">
    <property type="nucleotide sequence ID" value="NZ_JAQNDM010000002.1"/>
</dbReference>
<dbReference type="SUPFAM" id="SSF63380">
    <property type="entry name" value="Riboflavin synthase domain-like"/>
    <property type="match status" value="1"/>
</dbReference>
<dbReference type="CDD" id="cd06193">
    <property type="entry name" value="siderophore_interacting"/>
    <property type="match status" value="1"/>
</dbReference>
<name>A0ABT5D5H2_9BACT</name>
<evidence type="ECO:0000313" key="2">
    <source>
        <dbReference type="EMBL" id="MDC0708093.1"/>
    </source>
</evidence>
<dbReference type="InterPro" id="IPR017938">
    <property type="entry name" value="Riboflavin_synthase-like_b-brl"/>
</dbReference>
<evidence type="ECO:0000259" key="1">
    <source>
        <dbReference type="PROSITE" id="PS51384"/>
    </source>
</evidence>
<dbReference type="InterPro" id="IPR039374">
    <property type="entry name" value="SIP_fam"/>
</dbReference>
<dbReference type="PROSITE" id="PS51384">
    <property type="entry name" value="FAD_FR"/>
    <property type="match status" value="1"/>
</dbReference>
<dbReference type="InterPro" id="IPR039261">
    <property type="entry name" value="FNR_nucleotide-bd"/>
</dbReference>
<dbReference type="EMBL" id="JAQNDM010000002">
    <property type="protein sequence ID" value="MDC0708093.1"/>
    <property type="molecule type" value="Genomic_DNA"/>
</dbReference>
<dbReference type="PANTHER" id="PTHR30157">
    <property type="entry name" value="FERRIC REDUCTASE, NADPH-DEPENDENT"/>
    <property type="match status" value="1"/>
</dbReference>
<dbReference type="Gene3D" id="2.40.30.10">
    <property type="entry name" value="Translation factors"/>
    <property type="match status" value="1"/>
</dbReference>
<dbReference type="InterPro" id="IPR013113">
    <property type="entry name" value="SIP_FAD-bd"/>
</dbReference>
<dbReference type="Proteomes" id="UP001221838">
    <property type="component" value="Unassembled WGS sequence"/>
</dbReference>
<feature type="domain" description="FAD-binding FR-type" evidence="1">
    <location>
        <begin position="15"/>
        <end position="115"/>
    </location>
</feature>
<dbReference type="Pfam" id="PF08021">
    <property type="entry name" value="FAD_binding_9"/>
    <property type="match status" value="1"/>
</dbReference>
<evidence type="ECO:0000313" key="3">
    <source>
        <dbReference type="Proteomes" id="UP001221838"/>
    </source>
</evidence>
<organism evidence="2 3">
    <name type="scientific">Stigmatella ashevillensis</name>
    <dbReference type="NCBI Taxonomy" id="2995309"/>
    <lineage>
        <taxon>Bacteria</taxon>
        <taxon>Pseudomonadati</taxon>
        <taxon>Myxococcota</taxon>
        <taxon>Myxococcia</taxon>
        <taxon>Myxococcales</taxon>
        <taxon>Cystobacterineae</taxon>
        <taxon>Archangiaceae</taxon>
        <taxon>Stigmatella</taxon>
    </lineage>
</organism>
<protein>
    <submittedName>
        <fullName evidence="2">Siderophore-interacting protein</fullName>
    </submittedName>
</protein>
<reference evidence="2 3" key="1">
    <citation type="submission" date="2022-11" db="EMBL/GenBank/DDBJ databases">
        <title>Minimal conservation of predation-associated metabolite biosynthetic gene clusters underscores biosynthetic potential of Myxococcota including descriptions for ten novel species: Archangium lansinium sp. nov., Myxococcus landrumus sp. nov., Nannocystis bai.</title>
        <authorList>
            <person name="Ahearne A."/>
            <person name="Stevens C."/>
            <person name="Dowd S."/>
        </authorList>
    </citation>
    <scope>NUCLEOTIDE SEQUENCE [LARGE SCALE GENOMIC DNA]</scope>
    <source>
        <strain evidence="2 3">NCWAL01</strain>
    </source>
</reference>
<dbReference type="Gene3D" id="3.40.50.80">
    <property type="entry name" value="Nucleotide-binding domain of ferredoxin-NADP reductase (FNR) module"/>
    <property type="match status" value="1"/>
</dbReference>
<dbReference type="InterPro" id="IPR017927">
    <property type="entry name" value="FAD-bd_FR_type"/>
</dbReference>
<accession>A0ABT5D5H2</accession>
<comment type="caution">
    <text evidence="2">The sequence shown here is derived from an EMBL/GenBank/DDBJ whole genome shotgun (WGS) entry which is preliminary data.</text>
</comment>
<sequence>MASVKALIGSALGRFVFHDASVVSIRDVAPRFRRVELAGPALQGIRWEAGDKVQVFLPETGDMRTYTPLSWDSQKGTTAFLIYLHGEAPGAAWGRTLREGTQFQFFGPRRSLSLGDSPAPLLFFGDETSFGVAHALKQAHPKRDLTCVFEVTRREDCAEALRELGFEGSDVERSAGDAHLAEVQERLKGVLHARPEARLVMTGKAQSIQALRARLKSGGLPAPAQVKAYWSVGKTGLD</sequence>
<proteinExistence type="predicted"/>
<keyword evidence="3" id="KW-1185">Reference proteome</keyword>
<gene>
    <name evidence="2" type="ORF">POL68_06385</name>
</gene>
<dbReference type="PANTHER" id="PTHR30157:SF0">
    <property type="entry name" value="NADPH-DEPENDENT FERRIC-CHELATE REDUCTASE"/>
    <property type="match status" value="1"/>
</dbReference>